<sequence>MYRGPGRLLDRAATTPQPRGRAPLFRGSRRNPFRGDADRQVPRGCLTTRGEPPGFPQAGRLSLMWRVSEVLPLVHGFPRKNNRGYSKW</sequence>
<evidence type="ECO:0000313" key="3">
    <source>
        <dbReference type="Proteomes" id="UP001066276"/>
    </source>
</evidence>
<feature type="region of interest" description="Disordered" evidence="1">
    <location>
        <begin position="1"/>
        <end position="53"/>
    </location>
</feature>
<dbReference type="EMBL" id="JANPWB010000015">
    <property type="protein sequence ID" value="KAJ1090942.1"/>
    <property type="molecule type" value="Genomic_DNA"/>
</dbReference>
<evidence type="ECO:0000256" key="1">
    <source>
        <dbReference type="SAM" id="MobiDB-lite"/>
    </source>
</evidence>
<keyword evidence="3" id="KW-1185">Reference proteome</keyword>
<comment type="caution">
    <text evidence="2">The sequence shown here is derived from an EMBL/GenBank/DDBJ whole genome shotgun (WGS) entry which is preliminary data.</text>
</comment>
<evidence type="ECO:0000313" key="2">
    <source>
        <dbReference type="EMBL" id="KAJ1090942.1"/>
    </source>
</evidence>
<accession>A0AAV7LHA4</accession>
<organism evidence="2 3">
    <name type="scientific">Pleurodeles waltl</name>
    <name type="common">Iberian ribbed newt</name>
    <dbReference type="NCBI Taxonomy" id="8319"/>
    <lineage>
        <taxon>Eukaryota</taxon>
        <taxon>Metazoa</taxon>
        <taxon>Chordata</taxon>
        <taxon>Craniata</taxon>
        <taxon>Vertebrata</taxon>
        <taxon>Euteleostomi</taxon>
        <taxon>Amphibia</taxon>
        <taxon>Batrachia</taxon>
        <taxon>Caudata</taxon>
        <taxon>Salamandroidea</taxon>
        <taxon>Salamandridae</taxon>
        <taxon>Pleurodelinae</taxon>
        <taxon>Pleurodeles</taxon>
    </lineage>
</organism>
<proteinExistence type="predicted"/>
<dbReference type="Proteomes" id="UP001066276">
    <property type="component" value="Chromosome 11"/>
</dbReference>
<name>A0AAV7LHA4_PLEWA</name>
<reference evidence="2" key="1">
    <citation type="journal article" date="2022" name="bioRxiv">
        <title>Sequencing and chromosome-scale assembly of the giantPleurodeles waltlgenome.</title>
        <authorList>
            <person name="Brown T."/>
            <person name="Elewa A."/>
            <person name="Iarovenko S."/>
            <person name="Subramanian E."/>
            <person name="Araus A.J."/>
            <person name="Petzold A."/>
            <person name="Susuki M."/>
            <person name="Suzuki K.-i.T."/>
            <person name="Hayashi T."/>
            <person name="Toyoda A."/>
            <person name="Oliveira C."/>
            <person name="Osipova E."/>
            <person name="Leigh N.D."/>
            <person name="Simon A."/>
            <person name="Yun M.H."/>
        </authorList>
    </citation>
    <scope>NUCLEOTIDE SEQUENCE</scope>
    <source>
        <strain evidence="2">20211129_DDA</strain>
        <tissue evidence="2">Liver</tissue>
    </source>
</reference>
<gene>
    <name evidence="2" type="ORF">NDU88_004070</name>
</gene>
<dbReference type="AlphaFoldDB" id="A0AAV7LHA4"/>
<protein>
    <submittedName>
        <fullName evidence="2">Uncharacterized protein</fullName>
    </submittedName>
</protein>